<reference evidence="1 2" key="1">
    <citation type="journal article" date="2012" name="J. Bacteriol.">
        <title>Genome Sequence of Blastococcus saxobsidens DD2, a Stone-Inhabiting Bacterium.</title>
        <authorList>
            <person name="Chouaia B."/>
            <person name="Crotti E."/>
            <person name="Brusetti L."/>
            <person name="Daffonchio D."/>
            <person name="Essoussi I."/>
            <person name="Nouioui I."/>
            <person name="Sbissi I."/>
            <person name="Ghodhbane-Gtari F."/>
            <person name="Gtari M."/>
            <person name="Vacherie B."/>
            <person name="Barbe V."/>
            <person name="Medigue C."/>
            <person name="Gury J."/>
            <person name="Pujic P."/>
            <person name="Normand P."/>
        </authorList>
    </citation>
    <scope>NUCLEOTIDE SEQUENCE [LARGE SCALE GENOMIC DNA]</scope>
    <source>
        <strain evidence="1 2">DD2</strain>
    </source>
</reference>
<dbReference type="STRING" id="1146883.BLASA_2870"/>
<dbReference type="HOGENOM" id="CLU_2841101_0_0_11"/>
<proteinExistence type="predicted"/>
<dbReference type="AlphaFoldDB" id="H6RLL5"/>
<dbReference type="InterPro" id="IPR015946">
    <property type="entry name" value="KH_dom-like_a/b"/>
</dbReference>
<accession>H6RLL5</accession>
<evidence type="ECO:0000313" key="1">
    <source>
        <dbReference type="EMBL" id="CCG03741.1"/>
    </source>
</evidence>
<dbReference type="SUPFAM" id="SSF82784">
    <property type="entry name" value="OsmC-like"/>
    <property type="match status" value="1"/>
</dbReference>
<reference evidence="2" key="2">
    <citation type="submission" date="2012-02" db="EMBL/GenBank/DDBJ databases">
        <title>Complete genome sequence of Blastococcus saxobsidens strain DD2.</title>
        <authorList>
            <person name="Genoscope."/>
        </authorList>
    </citation>
    <scope>NUCLEOTIDE SEQUENCE [LARGE SCALE GENOMIC DNA]</scope>
    <source>
        <strain evidence="2">DD2</strain>
    </source>
</reference>
<dbReference type="KEGG" id="bsd:BLASA_2870"/>
<sequence>MGHARGEVELEGKVLVLKRIGVTYTGLTVGESDAEKVQRVLAVHADGCPVARSLRGAIDITTRLG</sequence>
<name>H6RLL5_BLASD</name>
<evidence type="ECO:0000313" key="2">
    <source>
        <dbReference type="Proteomes" id="UP000007517"/>
    </source>
</evidence>
<dbReference type="Proteomes" id="UP000007517">
    <property type="component" value="Chromosome"/>
</dbReference>
<organism evidence="1 2">
    <name type="scientific">Blastococcus saxobsidens (strain DD2)</name>
    <dbReference type="NCBI Taxonomy" id="1146883"/>
    <lineage>
        <taxon>Bacteria</taxon>
        <taxon>Bacillati</taxon>
        <taxon>Actinomycetota</taxon>
        <taxon>Actinomycetes</taxon>
        <taxon>Geodermatophilales</taxon>
        <taxon>Geodermatophilaceae</taxon>
        <taxon>Blastococcus</taxon>
    </lineage>
</organism>
<protein>
    <recommendedName>
        <fullName evidence="3">OsmC family protein</fullName>
    </recommendedName>
</protein>
<keyword evidence="2" id="KW-1185">Reference proteome</keyword>
<dbReference type="Gene3D" id="3.30.300.20">
    <property type="match status" value="1"/>
</dbReference>
<dbReference type="EMBL" id="FO117623">
    <property type="protein sequence ID" value="CCG03741.1"/>
    <property type="molecule type" value="Genomic_DNA"/>
</dbReference>
<gene>
    <name evidence="1" type="ordered locus">BLASA_2870</name>
</gene>
<dbReference type="eggNOG" id="ENOG502ZDAY">
    <property type="taxonomic scope" value="Bacteria"/>
</dbReference>
<dbReference type="InterPro" id="IPR036102">
    <property type="entry name" value="OsmC/Ohrsf"/>
</dbReference>
<evidence type="ECO:0008006" key="3">
    <source>
        <dbReference type="Google" id="ProtNLM"/>
    </source>
</evidence>